<proteinExistence type="predicted"/>
<protein>
    <recommendedName>
        <fullName evidence="4">Secreted protein</fullName>
    </recommendedName>
</protein>
<keyword evidence="1" id="KW-0732">Signal</keyword>
<reference evidence="2" key="2">
    <citation type="submission" date="2022-09" db="EMBL/GenBank/DDBJ databases">
        <title>Biosynthetic gene clusters of Dactylosporangioum fulvum.</title>
        <authorList>
            <person name="Caradec T."/>
        </authorList>
    </citation>
    <scope>NUCLEOTIDE SEQUENCE</scope>
    <source>
        <strain evidence="2">NRRL B-16292</strain>
    </source>
</reference>
<evidence type="ECO:0000313" key="2">
    <source>
        <dbReference type="EMBL" id="UWP78972.1"/>
    </source>
</evidence>
<dbReference type="Proteomes" id="UP001059617">
    <property type="component" value="Chromosome"/>
</dbReference>
<evidence type="ECO:0008006" key="4">
    <source>
        <dbReference type="Google" id="ProtNLM"/>
    </source>
</evidence>
<evidence type="ECO:0000313" key="3">
    <source>
        <dbReference type="Proteomes" id="UP001059617"/>
    </source>
</evidence>
<evidence type="ECO:0000256" key="1">
    <source>
        <dbReference type="SAM" id="SignalP"/>
    </source>
</evidence>
<reference evidence="2" key="1">
    <citation type="submission" date="2021-04" db="EMBL/GenBank/DDBJ databases">
        <authorList>
            <person name="Hartkoorn R.C."/>
            <person name="Beaudoing E."/>
            <person name="Hot D."/>
        </authorList>
    </citation>
    <scope>NUCLEOTIDE SEQUENCE</scope>
    <source>
        <strain evidence="2">NRRL B-16292</strain>
    </source>
</reference>
<dbReference type="RefSeq" id="WP_259856433.1">
    <property type="nucleotide sequence ID" value="NZ_BAAAST010000062.1"/>
</dbReference>
<accession>A0ABY5VP93</accession>
<sequence length="108" mass="11372">MLRRLLTLAAGAMLACAATFAVAAPAQAAVVDLPFGPLSIGDYCHSRYPTAWIGFYESSGLRCYTGSGTPLQYVGTGDPYLACKYLTSDVVMSAIRGSADALVCRVVR</sequence>
<feature type="chain" id="PRO_5045818467" description="Secreted protein" evidence="1">
    <location>
        <begin position="24"/>
        <end position="108"/>
    </location>
</feature>
<dbReference type="EMBL" id="CP073720">
    <property type="protein sequence ID" value="UWP78972.1"/>
    <property type="molecule type" value="Genomic_DNA"/>
</dbReference>
<feature type="signal peptide" evidence="1">
    <location>
        <begin position="1"/>
        <end position="23"/>
    </location>
</feature>
<organism evidence="2 3">
    <name type="scientific">Dactylosporangium fulvum</name>
    <dbReference type="NCBI Taxonomy" id="53359"/>
    <lineage>
        <taxon>Bacteria</taxon>
        <taxon>Bacillati</taxon>
        <taxon>Actinomycetota</taxon>
        <taxon>Actinomycetes</taxon>
        <taxon>Micromonosporales</taxon>
        <taxon>Micromonosporaceae</taxon>
        <taxon>Dactylosporangium</taxon>
    </lineage>
</organism>
<gene>
    <name evidence="2" type="ORF">Dfulv_27810</name>
</gene>
<name>A0ABY5VP93_9ACTN</name>
<keyword evidence="3" id="KW-1185">Reference proteome</keyword>